<keyword evidence="8 15" id="KW-0378">Hydrolase</keyword>
<feature type="binding site" evidence="17">
    <location>
        <position position="198"/>
    </location>
    <ligand>
        <name>NADP(+)</name>
        <dbReference type="ChEBI" id="CHEBI:58349"/>
    </ligand>
</feature>
<evidence type="ECO:0000313" key="21">
    <source>
        <dbReference type="Proteomes" id="UP000503399"/>
    </source>
</evidence>
<evidence type="ECO:0000256" key="8">
    <source>
        <dbReference type="ARBA" id="ARBA00022801"/>
    </source>
</evidence>
<comment type="similarity">
    <text evidence="4 15">In the N-terminal section; belongs to the cytidine and deoxycytidylate deaminase family.</text>
</comment>
<organism evidence="20 21">
    <name type="scientific">Candidatus Hydrogenisulfobacillus filiaventi</name>
    <dbReference type="NCBI Taxonomy" id="2707344"/>
    <lineage>
        <taxon>Bacteria</taxon>
        <taxon>Bacillati</taxon>
        <taxon>Bacillota</taxon>
        <taxon>Clostridia</taxon>
        <taxon>Eubacteriales</taxon>
        <taxon>Clostridiales Family XVII. Incertae Sedis</taxon>
        <taxon>Candidatus Hydrogenisulfobacillus</taxon>
    </lineage>
</organism>
<evidence type="ECO:0000256" key="15">
    <source>
        <dbReference type="PIRNR" id="PIRNR006769"/>
    </source>
</evidence>
<feature type="binding site" evidence="17">
    <location>
        <position position="194"/>
    </location>
    <ligand>
        <name>NADP(+)</name>
        <dbReference type="ChEBI" id="CHEBI:58349"/>
    </ligand>
</feature>
<dbReference type="GO" id="GO:0008270">
    <property type="term" value="F:zinc ion binding"/>
    <property type="evidence" value="ECO:0007669"/>
    <property type="project" value="InterPro"/>
</dbReference>
<feature type="binding site" evidence="18">
    <location>
        <position position="74"/>
    </location>
    <ligand>
        <name>Zn(2+)</name>
        <dbReference type="ChEBI" id="CHEBI:29105"/>
        <note>catalytic</note>
    </ligand>
</feature>
<feature type="binding site" evidence="17">
    <location>
        <position position="205"/>
    </location>
    <ligand>
        <name>substrate</name>
    </ligand>
</feature>
<feature type="binding site" evidence="17">
    <location>
        <position position="202"/>
    </location>
    <ligand>
        <name>substrate</name>
    </ligand>
</feature>
<dbReference type="PROSITE" id="PS51747">
    <property type="entry name" value="CYT_DCMP_DEAMINASES_2"/>
    <property type="match status" value="1"/>
</dbReference>
<dbReference type="EC" id="3.5.4.26" evidence="15"/>
<dbReference type="SUPFAM" id="SSF53927">
    <property type="entry name" value="Cytidine deaminase-like"/>
    <property type="match status" value="1"/>
</dbReference>
<dbReference type="InterPro" id="IPR011549">
    <property type="entry name" value="RibD_C"/>
</dbReference>
<dbReference type="PROSITE" id="PS00903">
    <property type="entry name" value="CYT_DCMP_DEAMINASES_1"/>
    <property type="match status" value="1"/>
</dbReference>
<evidence type="ECO:0000256" key="6">
    <source>
        <dbReference type="ARBA" id="ARBA00022619"/>
    </source>
</evidence>
<reference evidence="20 21" key="1">
    <citation type="submission" date="2020-02" db="EMBL/GenBank/DDBJ databases">
        <authorList>
            <person name="Hogendoorn C."/>
        </authorList>
    </citation>
    <scope>NUCLEOTIDE SEQUENCE [LARGE SCALE GENOMIC DNA]</scope>
    <source>
        <strain evidence="20">R501</strain>
    </source>
</reference>
<proteinExistence type="inferred from homology"/>
<keyword evidence="9 15" id="KW-0862">Zinc</keyword>
<evidence type="ECO:0000256" key="10">
    <source>
        <dbReference type="ARBA" id="ARBA00022857"/>
    </source>
</evidence>
<evidence type="ECO:0000259" key="19">
    <source>
        <dbReference type="PROSITE" id="PS51747"/>
    </source>
</evidence>
<dbReference type="PANTHER" id="PTHR38011:SF7">
    <property type="entry name" value="2,5-DIAMINO-6-RIBOSYLAMINO-4(3H)-PYRIMIDINONE 5'-PHOSPHATE REDUCTASE"/>
    <property type="match status" value="1"/>
</dbReference>
<evidence type="ECO:0000256" key="14">
    <source>
        <dbReference type="ARBA" id="ARBA00049886"/>
    </source>
</evidence>
<dbReference type="InterPro" id="IPR024072">
    <property type="entry name" value="DHFR-like_dom_sf"/>
</dbReference>
<feature type="binding site" evidence="17">
    <location>
        <position position="152"/>
    </location>
    <ligand>
        <name>NADP(+)</name>
        <dbReference type="ChEBI" id="CHEBI:58349"/>
    </ligand>
</feature>
<accession>A0A6F8ZJF4</accession>
<dbReference type="EMBL" id="LR778114">
    <property type="protein sequence ID" value="CAB1130011.1"/>
    <property type="molecule type" value="Genomic_DNA"/>
</dbReference>
<dbReference type="Pfam" id="PF01872">
    <property type="entry name" value="RibD_C"/>
    <property type="match status" value="1"/>
</dbReference>
<dbReference type="PIRSF" id="PIRSF006769">
    <property type="entry name" value="RibD"/>
    <property type="match status" value="1"/>
</dbReference>
<dbReference type="Gene3D" id="3.40.140.10">
    <property type="entry name" value="Cytidine Deaminase, domain 2"/>
    <property type="match status" value="1"/>
</dbReference>
<evidence type="ECO:0000313" key="20">
    <source>
        <dbReference type="EMBL" id="CAB1130011.1"/>
    </source>
</evidence>
<evidence type="ECO:0000256" key="4">
    <source>
        <dbReference type="ARBA" id="ARBA00005259"/>
    </source>
</evidence>
<evidence type="ECO:0000256" key="13">
    <source>
        <dbReference type="ARBA" id="ARBA00049861"/>
    </source>
</evidence>
<keyword evidence="11 15" id="KW-0560">Oxidoreductase</keyword>
<comment type="function">
    <text evidence="1 15">Converts 2,5-diamino-6-(ribosylamino)-4(3h)-pyrimidinone 5'-phosphate into 5-amino-6-(ribosylamino)-2,4(1h,3h)-pyrimidinedione 5'-phosphate.</text>
</comment>
<evidence type="ECO:0000256" key="17">
    <source>
        <dbReference type="PIRSR" id="PIRSR006769-2"/>
    </source>
</evidence>
<dbReference type="InterPro" id="IPR002125">
    <property type="entry name" value="CMP_dCMP_dom"/>
</dbReference>
<dbReference type="Gene3D" id="3.40.430.10">
    <property type="entry name" value="Dihydrofolate Reductase, subunit A"/>
    <property type="match status" value="1"/>
</dbReference>
<feature type="binding site" evidence="18">
    <location>
        <position position="49"/>
    </location>
    <ligand>
        <name>Zn(2+)</name>
        <dbReference type="ChEBI" id="CHEBI:29105"/>
        <note>catalytic</note>
    </ligand>
</feature>
<dbReference type="InterPro" id="IPR004794">
    <property type="entry name" value="Eubact_RibD"/>
</dbReference>
<dbReference type="AlphaFoldDB" id="A0A6F8ZJF4"/>
<feature type="binding site" evidence="17">
    <location>
        <position position="182"/>
    </location>
    <ligand>
        <name>substrate</name>
    </ligand>
</feature>
<dbReference type="GO" id="GO:0050661">
    <property type="term" value="F:NADP binding"/>
    <property type="evidence" value="ECO:0007669"/>
    <property type="project" value="InterPro"/>
</dbReference>
<comment type="similarity">
    <text evidence="5 15">In the C-terminal section; belongs to the HTP reductase family.</text>
</comment>
<keyword evidence="7 15" id="KW-0479">Metal-binding</keyword>
<evidence type="ECO:0000256" key="18">
    <source>
        <dbReference type="PIRSR" id="PIRSR006769-3"/>
    </source>
</evidence>
<keyword evidence="10 15" id="KW-0521">NADP</keyword>
<dbReference type="InterPro" id="IPR002734">
    <property type="entry name" value="RibDG_C"/>
</dbReference>
<evidence type="ECO:0000256" key="16">
    <source>
        <dbReference type="PIRSR" id="PIRSR006769-1"/>
    </source>
</evidence>
<dbReference type="SUPFAM" id="SSF53597">
    <property type="entry name" value="Dihydrofolate reductase-like"/>
    <property type="match status" value="1"/>
</dbReference>
<comment type="cofactor">
    <cofactor evidence="15 18">
        <name>Zn(2+)</name>
        <dbReference type="ChEBI" id="CHEBI:29105"/>
    </cofactor>
    <text evidence="15 18">Binds 1 zinc ion.</text>
</comment>
<feature type="active site" description="Proton donor" evidence="16">
    <location>
        <position position="51"/>
    </location>
</feature>
<protein>
    <recommendedName>
        <fullName evidence="15">Riboflavin biosynthesis protein RibD</fullName>
    </recommendedName>
    <domain>
        <recommendedName>
            <fullName evidence="15">Diaminohydroxyphosphoribosylaminopyrimidine deaminase</fullName>
            <shortName evidence="15">DRAP deaminase</shortName>
            <ecNumber evidence="15">3.5.4.26</ecNumber>
        </recommendedName>
        <alternativeName>
            <fullName evidence="15">Riboflavin-specific deaminase</fullName>
        </alternativeName>
    </domain>
    <domain>
        <recommendedName>
            <fullName evidence="15">5-amino-6-(5-phosphoribosylamino)uracil reductase</fullName>
            <ecNumber evidence="15">1.1.1.193</ecNumber>
        </recommendedName>
        <alternativeName>
            <fullName evidence="15">HTP reductase</fullName>
        </alternativeName>
    </domain>
</protein>
<dbReference type="UniPathway" id="UPA00275">
    <property type="reaction ID" value="UER00401"/>
</dbReference>
<comment type="pathway">
    <text evidence="3 15">Cofactor biosynthesis; riboflavin biosynthesis; 5-amino-6-(D-ribitylamino)uracil from GTP: step 3/4.</text>
</comment>
<feature type="binding site" evidence="17">
    <location>
        <position position="166"/>
    </location>
    <ligand>
        <name>substrate</name>
    </ligand>
</feature>
<evidence type="ECO:0000256" key="2">
    <source>
        <dbReference type="ARBA" id="ARBA00004882"/>
    </source>
</evidence>
<comment type="catalytic activity">
    <reaction evidence="14 15">
        <text>2,5-diamino-6-hydroxy-4-(5-phosphoribosylamino)-pyrimidine + H2O + H(+) = 5-amino-6-(5-phospho-D-ribosylamino)uracil + NH4(+)</text>
        <dbReference type="Rhea" id="RHEA:21868"/>
        <dbReference type="ChEBI" id="CHEBI:15377"/>
        <dbReference type="ChEBI" id="CHEBI:15378"/>
        <dbReference type="ChEBI" id="CHEBI:28938"/>
        <dbReference type="ChEBI" id="CHEBI:58453"/>
        <dbReference type="ChEBI" id="CHEBI:58614"/>
        <dbReference type="EC" id="3.5.4.26"/>
    </reaction>
</comment>
<dbReference type="NCBIfam" id="TIGR00326">
    <property type="entry name" value="eubact_ribD"/>
    <property type="match status" value="1"/>
</dbReference>
<dbReference type="KEGG" id="hfv:R50_2519"/>
<gene>
    <name evidence="20" type="primary">ribDG</name>
    <name evidence="20" type="ORF">R50_2519</name>
</gene>
<dbReference type="Proteomes" id="UP000503399">
    <property type="component" value="Chromosome"/>
</dbReference>
<evidence type="ECO:0000256" key="11">
    <source>
        <dbReference type="ARBA" id="ARBA00023002"/>
    </source>
</evidence>
<comment type="pathway">
    <text evidence="2 15">Cofactor biosynthesis; riboflavin biosynthesis; 5-amino-6-(D-ribitylamino)uracil from GTP: step 2/4.</text>
</comment>
<keyword evidence="6 15" id="KW-0686">Riboflavin biosynthesis</keyword>
<keyword evidence="21" id="KW-1185">Reference proteome</keyword>
<evidence type="ECO:0000256" key="9">
    <source>
        <dbReference type="ARBA" id="ARBA00022833"/>
    </source>
</evidence>
<dbReference type="GO" id="GO:0009231">
    <property type="term" value="P:riboflavin biosynthetic process"/>
    <property type="evidence" value="ECO:0007669"/>
    <property type="project" value="UniProtKB-UniPathway"/>
</dbReference>
<keyword evidence="12" id="KW-0511">Multifunctional enzyme</keyword>
<comment type="catalytic activity">
    <reaction evidence="13 15">
        <text>5-amino-6-(5-phospho-D-ribitylamino)uracil + NADP(+) = 5-amino-6-(5-phospho-D-ribosylamino)uracil + NADPH + H(+)</text>
        <dbReference type="Rhea" id="RHEA:17845"/>
        <dbReference type="ChEBI" id="CHEBI:15378"/>
        <dbReference type="ChEBI" id="CHEBI:57783"/>
        <dbReference type="ChEBI" id="CHEBI:58349"/>
        <dbReference type="ChEBI" id="CHEBI:58421"/>
        <dbReference type="ChEBI" id="CHEBI:58453"/>
        <dbReference type="EC" id="1.1.1.193"/>
    </reaction>
</comment>
<evidence type="ECO:0000256" key="3">
    <source>
        <dbReference type="ARBA" id="ARBA00004910"/>
    </source>
</evidence>
<dbReference type="InterPro" id="IPR050765">
    <property type="entry name" value="Riboflavin_Biosynth_HTPR"/>
</dbReference>
<name>A0A6F8ZJF4_9FIRM</name>
<dbReference type="InterPro" id="IPR016192">
    <property type="entry name" value="APOBEC/CMP_deaminase_Zn-bd"/>
</dbReference>
<dbReference type="EC" id="1.1.1.193" evidence="15"/>
<feature type="domain" description="CMP/dCMP-type deaminase" evidence="19">
    <location>
        <begin position="1"/>
        <end position="121"/>
    </location>
</feature>
<evidence type="ECO:0000256" key="7">
    <source>
        <dbReference type="ARBA" id="ARBA00022723"/>
    </source>
</evidence>
<dbReference type="PANTHER" id="PTHR38011">
    <property type="entry name" value="DIHYDROFOLATE REDUCTASE FAMILY PROTEIN (AFU_ORTHOLOGUE AFUA_8G06820)"/>
    <property type="match status" value="1"/>
</dbReference>
<feature type="binding site" evidence="17">
    <location>
        <begin position="295"/>
        <end position="301"/>
    </location>
    <ligand>
        <name>NADP(+)</name>
        <dbReference type="ChEBI" id="CHEBI:58349"/>
    </ligand>
</feature>
<dbReference type="GO" id="GO:0008835">
    <property type="term" value="F:diaminohydroxyphosphoribosylaminopyrimidine deaminase activity"/>
    <property type="evidence" value="ECO:0007669"/>
    <property type="project" value="UniProtKB-EC"/>
</dbReference>
<dbReference type="InterPro" id="IPR016193">
    <property type="entry name" value="Cytidine_deaminase-like"/>
</dbReference>
<dbReference type="FunFam" id="3.40.140.10:FF:000025">
    <property type="entry name" value="Riboflavin biosynthesis protein RibD"/>
    <property type="match status" value="1"/>
</dbReference>
<dbReference type="NCBIfam" id="TIGR00227">
    <property type="entry name" value="ribD_Cterm"/>
    <property type="match status" value="1"/>
</dbReference>
<evidence type="ECO:0000256" key="12">
    <source>
        <dbReference type="ARBA" id="ARBA00023268"/>
    </source>
</evidence>
<dbReference type="Pfam" id="PF00383">
    <property type="entry name" value="dCMP_cyt_deam_1"/>
    <property type="match status" value="1"/>
</dbReference>
<evidence type="ECO:0000256" key="1">
    <source>
        <dbReference type="ARBA" id="ARBA00002151"/>
    </source>
</evidence>
<dbReference type="GO" id="GO:0008703">
    <property type="term" value="F:5-amino-6-(5-phosphoribosylamino)uracil reductase activity"/>
    <property type="evidence" value="ECO:0007669"/>
    <property type="project" value="UniProtKB-EC"/>
</dbReference>
<feature type="binding site" evidence="18">
    <location>
        <position position="83"/>
    </location>
    <ligand>
        <name>Zn(2+)</name>
        <dbReference type="ChEBI" id="CHEBI:29105"/>
        <note>catalytic</note>
    </ligand>
</feature>
<feature type="binding site" evidence="17">
    <location>
        <position position="293"/>
    </location>
    <ligand>
        <name>substrate</name>
    </ligand>
</feature>
<sequence length="379" mass="40029">MTSEPMRRALALARRARGRTAPNPMVGAVIVKDGQVIGEGYHHRAGGPHAEVLALRQAGEAARGATLYVTLAPCNHHGRTPPCTDAILAAGIAKVVAAMPDPNPVAGGGLERLQAAGVEVEVGDGAAEAEALNRPFLTWARHHRPLITLKVAASVDGRVATRTGRSKYLTGPEALAYTHRLRREHDAILVGSGTLLADDPLLTDRGPGRRRDPVRVILDGRGRTPPGARVFRAPSPSPILVFTTAAPGIEWERAVFAAGGEVIRVEADAAGHPRLEAVLEELADRHLQSVLVEGGPTIHAAFLQARLADRWVGFIAPLWLGGPVAAPVWGVDTLEEAPRITFDAVRRLGSDVVLEGEIRFPAAGPAPAEVAAGRRKEGV</sequence>
<evidence type="ECO:0000256" key="5">
    <source>
        <dbReference type="ARBA" id="ARBA00007417"/>
    </source>
</evidence>
<dbReference type="CDD" id="cd01284">
    <property type="entry name" value="Riboflavin_deaminase-reductase"/>
    <property type="match status" value="1"/>
</dbReference>